<dbReference type="Proteomes" id="UP001586593">
    <property type="component" value="Unassembled WGS sequence"/>
</dbReference>
<organism evidence="1 2">
    <name type="scientific">Phialemonium thermophilum</name>
    <dbReference type="NCBI Taxonomy" id="223376"/>
    <lineage>
        <taxon>Eukaryota</taxon>
        <taxon>Fungi</taxon>
        <taxon>Dikarya</taxon>
        <taxon>Ascomycota</taxon>
        <taxon>Pezizomycotina</taxon>
        <taxon>Sordariomycetes</taxon>
        <taxon>Sordariomycetidae</taxon>
        <taxon>Cephalothecales</taxon>
        <taxon>Cephalothecaceae</taxon>
        <taxon>Phialemonium</taxon>
    </lineage>
</organism>
<comment type="caution">
    <text evidence="1">The sequence shown here is derived from an EMBL/GenBank/DDBJ whole genome shotgun (WGS) entry which is preliminary data.</text>
</comment>
<reference evidence="1 2" key="1">
    <citation type="journal article" date="2024" name="Commun. Biol.">
        <title>Comparative genomic analysis of thermophilic fungi reveals convergent evolutionary adaptations and gene losses.</title>
        <authorList>
            <person name="Steindorff A.S."/>
            <person name="Aguilar-Pontes M.V."/>
            <person name="Robinson A.J."/>
            <person name="Andreopoulos B."/>
            <person name="LaButti K."/>
            <person name="Kuo A."/>
            <person name="Mondo S."/>
            <person name="Riley R."/>
            <person name="Otillar R."/>
            <person name="Haridas S."/>
            <person name="Lipzen A."/>
            <person name="Grimwood J."/>
            <person name="Schmutz J."/>
            <person name="Clum A."/>
            <person name="Reid I.D."/>
            <person name="Moisan M.C."/>
            <person name="Butler G."/>
            <person name="Nguyen T.T.M."/>
            <person name="Dewar K."/>
            <person name="Conant G."/>
            <person name="Drula E."/>
            <person name="Henrissat B."/>
            <person name="Hansel C."/>
            <person name="Singer S."/>
            <person name="Hutchinson M.I."/>
            <person name="de Vries R.P."/>
            <person name="Natvig D.O."/>
            <person name="Powell A.J."/>
            <person name="Tsang A."/>
            <person name="Grigoriev I.V."/>
        </authorList>
    </citation>
    <scope>NUCLEOTIDE SEQUENCE [LARGE SCALE GENOMIC DNA]</scope>
    <source>
        <strain evidence="1 2">ATCC 24622</strain>
    </source>
</reference>
<evidence type="ECO:0000313" key="2">
    <source>
        <dbReference type="Proteomes" id="UP001586593"/>
    </source>
</evidence>
<dbReference type="EMBL" id="JAZHXJ010000146">
    <property type="protein sequence ID" value="KAL1871991.1"/>
    <property type="molecule type" value="Genomic_DNA"/>
</dbReference>
<keyword evidence="2" id="KW-1185">Reference proteome</keyword>
<protein>
    <submittedName>
        <fullName evidence="1">Uncharacterized protein</fullName>
    </submittedName>
</protein>
<gene>
    <name evidence="1" type="ORF">VTK73DRAFT_1780</name>
</gene>
<evidence type="ECO:0000313" key="1">
    <source>
        <dbReference type="EMBL" id="KAL1871991.1"/>
    </source>
</evidence>
<sequence length="166" mass="18001">MAGKSGPVEISVGAVVKPRPESIEHCHAGKSPIGSCRPSCRSHCASREAPPPSVQYAGTKNPHRFFSVGTVTGIQPIWPAPGLYYNRTSVVGGTSTSHQPRVCFLASTPGIFSVFLTSYQAFRLLFIHLSFLRAHLVVGLTVHKSHSMRNHFSQPRLGTPLLLSTR</sequence>
<proteinExistence type="predicted"/>
<name>A0ABR3X8C9_9PEZI</name>
<accession>A0ABR3X8C9</accession>